<gene>
    <name evidence="3" type="ORF">SAMN05421504_104784</name>
</gene>
<accession>A0A1H3HSY1</accession>
<sequence length="80" mass="8617">MNLVETIVVFVAIPAAIYFLFGALTLRSKNGGTPRYRPGQPWDYAPLWWTANPEGVGHHAQAAPAAENTPAVKGGARGNW</sequence>
<keyword evidence="2" id="KW-0812">Transmembrane</keyword>
<feature type="transmembrane region" description="Helical" evidence="2">
    <location>
        <begin position="6"/>
        <end position="26"/>
    </location>
</feature>
<dbReference type="Proteomes" id="UP000199515">
    <property type="component" value="Unassembled WGS sequence"/>
</dbReference>
<reference evidence="3 4" key="1">
    <citation type="submission" date="2016-10" db="EMBL/GenBank/DDBJ databases">
        <authorList>
            <person name="de Groot N.N."/>
        </authorList>
    </citation>
    <scope>NUCLEOTIDE SEQUENCE [LARGE SCALE GENOMIC DNA]</scope>
    <source>
        <strain evidence="3 4">CPCC 202699</strain>
    </source>
</reference>
<evidence type="ECO:0000256" key="2">
    <source>
        <dbReference type="SAM" id="Phobius"/>
    </source>
</evidence>
<keyword evidence="4" id="KW-1185">Reference proteome</keyword>
<dbReference type="OrthoDB" id="5193416at2"/>
<organism evidence="3 4">
    <name type="scientific">Amycolatopsis xylanica</name>
    <dbReference type="NCBI Taxonomy" id="589385"/>
    <lineage>
        <taxon>Bacteria</taxon>
        <taxon>Bacillati</taxon>
        <taxon>Actinomycetota</taxon>
        <taxon>Actinomycetes</taxon>
        <taxon>Pseudonocardiales</taxon>
        <taxon>Pseudonocardiaceae</taxon>
        <taxon>Amycolatopsis</taxon>
    </lineage>
</organism>
<feature type="region of interest" description="Disordered" evidence="1">
    <location>
        <begin position="58"/>
        <end position="80"/>
    </location>
</feature>
<name>A0A1H3HSY1_9PSEU</name>
<keyword evidence="2" id="KW-0472">Membrane</keyword>
<dbReference type="AlphaFoldDB" id="A0A1H3HSY1"/>
<feature type="compositionally biased region" description="Low complexity" evidence="1">
    <location>
        <begin position="60"/>
        <end position="71"/>
    </location>
</feature>
<proteinExistence type="predicted"/>
<dbReference type="RefSeq" id="WP_091291824.1">
    <property type="nucleotide sequence ID" value="NZ_FNON01000004.1"/>
</dbReference>
<protein>
    <submittedName>
        <fullName evidence="3">Uncharacterized protein</fullName>
    </submittedName>
</protein>
<evidence type="ECO:0000313" key="4">
    <source>
        <dbReference type="Proteomes" id="UP000199515"/>
    </source>
</evidence>
<dbReference type="EMBL" id="FNON01000004">
    <property type="protein sequence ID" value="SDY17898.1"/>
    <property type="molecule type" value="Genomic_DNA"/>
</dbReference>
<dbReference type="STRING" id="589385.SAMN05421504_104784"/>
<keyword evidence="2" id="KW-1133">Transmembrane helix</keyword>
<evidence type="ECO:0000313" key="3">
    <source>
        <dbReference type="EMBL" id="SDY17898.1"/>
    </source>
</evidence>
<evidence type="ECO:0000256" key="1">
    <source>
        <dbReference type="SAM" id="MobiDB-lite"/>
    </source>
</evidence>